<dbReference type="GO" id="GO:0016192">
    <property type="term" value="P:vesicle-mediated transport"/>
    <property type="evidence" value="ECO:0007669"/>
    <property type="project" value="TreeGrafter"/>
</dbReference>
<gene>
    <name evidence="5" type="primary">AVEN_84985_1</name>
    <name evidence="5" type="ORF">CDAR_1831</name>
</gene>
<dbReference type="GO" id="GO:0030159">
    <property type="term" value="F:signaling receptor complex adaptor activity"/>
    <property type="evidence" value="ECO:0007669"/>
    <property type="project" value="TreeGrafter"/>
</dbReference>
<evidence type="ECO:0000256" key="1">
    <source>
        <dbReference type="ARBA" id="ARBA00004300"/>
    </source>
</evidence>
<dbReference type="SUPFAM" id="SSF50978">
    <property type="entry name" value="WD40 repeat-like"/>
    <property type="match status" value="1"/>
</dbReference>
<feature type="compositionally biased region" description="Basic and acidic residues" evidence="2">
    <location>
        <begin position="530"/>
        <end position="549"/>
    </location>
</feature>
<dbReference type="SUPFAM" id="SSF47923">
    <property type="entry name" value="Ypt/Rab-GAP domain of gyp1p"/>
    <property type="match status" value="1"/>
</dbReference>
<feature type="domain" description="Rab-GAP TBC" evidence="3">
    <location>
        <begin position="24"/>
        <end position="58"/>
    </location>
</feature>
<feature type="compositionally biased region" description="Polar residues" evidence="2">
    <location>
        <begin position="975"/>
        <end position="988"/>
    </location>
</feature>
<comment type="subcellular location">
    <subcellularLocation>
        <location evidence="1">Cytoplasm</location>
        <location evidence="1">Cytoskeleton</location>
        <location evidence="1">Microtubule organizing center</location>
        <location evidence="1">Centrosome</location>
    </subcellularLocation>
</comment>
<dbReference type="InterPro" id="IPR036322">
    <property type="entry name" value="WD40_repeat_dom_sf"/>
</dbReference>
<dbReference type="GO" id="GO:0005737">
    <property type="term" value="C:cytoplasm"/>
    <property type="evidence" value="ECO:0007669"/>
    <property type="project" value="TreeGrafter"/>
</dbReference>
<evidence type="ECO:0000259" key="4">
    <source>
        <dbReference type="Pfam" id="PF23748"/>
    </source>
</evidence>
<dbReference type="PANTHER" id="PTHR13886">
    <property type="entry name" value="JNK/SAPK-ASSOCIATED PROTEIN"/>
    <property type="match status" value="1"/>
</dbReference>
<evidence type="ECO:0000313" key="5">
    <source>
        <dbReference type="EMBL" id="GIY17424.1"/>
    </source>
</evidence>
<dbReference type="EMBL" id="BPLQ01005803">
    <property type="protein sequence ID" value="GIY17424.1"/>
    <property type="molecule type" value="Genomic_DNA"/>
</dbReference>
<sequence>MKYREFRPCTFLSWSIRRLWRFGRQTLLRIWDCFLLEGPKVLFRFSLAILKMNERSLLAKQDTVSIMRQLKASAKLCFDVDHLFQTAFEVLKPFTRRQDIAAKQACYYKTLKEHAKKMDMEKIALKDRERMLSEMECFSGNQLVIECAAVYDKDKLWLCHGHQNGAHISKVNSEESIMYRLNIELESRVMCMHALDDDVMLLGTLSHFVHSYSTKSRRLLWEIRLNDSVLSLASHEEDGLRQVYAGLADGTVAVIENIEGQCPKPETFYIMIGSNPVTCLRLVERRLWCGTGNRVVILNARTLDSVDQFHTSSSCLDYLSMLVADDRGVWLTIRGSSILQLWDPHSLTCKLLFDVRDNKYPRSPKIGEEEMGGCRITAILPFSGSVLVGTAEGSLIIYDVVTKLSRSPSTAEFSGTPIKKQPPVDHIQQKIQQLLMEKKREEKANPEGRQRLDSGCYSTPCRTPLYTQSRRESAHCIDTTTATASLEAQEEEEQESSSPEDRSEATSHCTVKQVGGTERSSLTSPESQFYEEHTEDSLKKVDTDRDDSGHSSSAQGAGTASNIKKLCTCHQMSSNSVKCRHCLLEASEALRKLFDKYSLSINSTNHVDYTTRYQNLLNNSQNKAIRMNKCLNKEEDNVPVNNTVCESKPAEDYAWSDSSIELPPNCSNDTTVVDISPRKPLLSTGSNHNETLSISAIKNNALLRAISADDVTQWVKSQETLTSSLASDSYDYDDVFVTYTEEETSGKQKNNRETDALLESIRTRALTRRRSSNVLDYSGTSSALSQRTDLWLSDSKSPWYDTTSSSPGLRFPRLKDVRTQLPTWCNMMSENEATEGLGRLNSLSYEDSVTDSSISGTHRDILQLGDWSTHKSSETASNVSFSSTDVPYAFELNLQEKIKISDKPIKCLLETRCGSEPTIISCAGCYGDDEAVLKWTKVGDDELWTNDPIIEVCPYTNAIKPSPYARSRLPRRTSSLVSVNTESESTARGSLTSTSSSTSSVVGSGLAKVHNIFLRVQDKA</sequence>
<accession>A0AAV4R9Y2</accession>
<dbReference type="Pfam" id="PF23748">
    <property type="entry name" value="Beta-prop_LRRK2"/>
    <property type="match status" value="1"/>
</dbReference>
<dbReference type="Gene3D" id="2.130.10.10">
    <property type="entry name" value="YVTN repeat-like/Quinoprotein amine dehydrogenase"/>
    <property type="match status" value="1"/>
</dbReference>
<protein>
    <submittedName>
        <fullName evidence="5">Uncharacterized protein</fullName>
    </submittedName>
</protein>
<dbReference type="InterPro" id="IPR035969">
    <property type="entry name" value="Rab-GAP_TBC_sf"/>
</dbReference>
<evidence type="ECO:0000259" key="3">
    <source>
        <dbReference type="Pfam" id="PF00566"/>
    </source>
</evidence>
<dbReference type="GO" id="GO:0019894">
    <property type="term" value="F:kinesin binding"/>
    <property type="evidence" value="ECO:0007669"/>
    <property type="project" value="TreeGrafter"/>
</dbReference>
<keyword evidence="6" id="KW-1185">Reference proteome</keyword>
<proteinExistence type="predicted"/>
<dbReference type="InterPro" id="IPR056602">
    <property type="entry name" value="Beta-prop_LRRK2"/>
</dbReference>
<dbReference type="PANTHER" id="PTHR13886:SF4">
    <property type="entry name" value="JNK-INTERACTING PROTEIN 3"/>
    <property type="match status" value="1"/>
</dbReference>
<organism evidence="5 6">
    <name type="scientific">Caerostris darwini</name>
    <dbReference type="NCBI Taxonomy" id="1538125"/>
    <lineage>
        <taxon>Eukaryota</taxon>
        <taxon>Metazoa</taxon>
        <taxon>Ecdysozoa</taxon>
        <taxon>Arthropoda</taxon>
        <taxon>Chelicerata</taxon>
        <taxon>Arachnida</taxon>
        <taxon>Araneae</taxon>
        <taxon>Araneomorphae</taxon>
        <taxon>Entelegynae</taxon>
        <taxon>Araneoidea</taxon>
        <taxon>Araneidae</taxon>
        <taxon>Caerostris</taxon>
    </lineage>
</organism>
<dbReference type="Gene3D" id="1.10.472.80">
    <property type="entry name" value="Ypt/Rab-GAP domain of gyp1p, domain 3"/>
    <property type="match status" value="1"/>
</dbReference>
<name>A0AAV4R9Y2_9ARAC</name>
<comment type="caution">
    <text evidence="5">The sequence shown here is derived from an EMBL/GenBank/DDBJ whole genome shotgun (WGS) entry which is preliminary data.</text>
</comment>
<evidence type="ECO:0000256" key="2">
    <source>
        <dbReference type="SAM" id="MobiDB-lite"/>
    </source>
</evidence>
<dbReference type="InterPro" id="IPR000195">
    <property type="entry name" value="Rab-GAP-TBC_dom"/>
</dbReference>
<dbReference type="AlphaFoldDB" id="A0AAV4R9Y2"/>
<dbReference type="InterPro" id="IPR015943">
    <property type="entry name" value="WD40/YVTN_repeat-like_dom_sf"/>
</dbReference>
<feature type="region of interest" description="Disordered" evidence="2">
    <location>
        <begin position="975"/>
        <end position="1001"/>
    </location>
</feature>
<feature type="domain" description="LRRK2 beta-propeller" evidence="4">
    <location>
        <begin position="143"/>
        <end position="402"/>
    </location>
</feature>
<evidence type="ECO:0000313" key="6">
    <source>
        <dbReference type="Proteomes" id="UP001054837"/>
    </source>
</evidence>
<feature type="compositionally biased region" description="Low complexity" evidence="2">
    <location>
        <begin position="989"/>
        <end position="1001"/>
    </location>
</feature>
<dbReference type="InterPro" id="IPR039911">
    <property type="entry name" value="JIP3/JIP4"/>
</dbReference>
<dbReference type="Proteomes" id="UP001054837">
    <property type="component" value="Unassembled WGS sequence"/>
</dbReference>
<dbReference type="GO" id="GO:0005078">
    <property type="term" value="F:MAP-kinase scaffold activity"/>
    <property type="evidence" value="ECO:0007669"/>
    <property type="project" value="InterPro"/>
</dbReference>
<reference evidence="5 6" key="1">
    <citation type="submission" date="2021-06" db="EMBL/GenBank/DDBJ databases">
        <title>Caerostris darwini draft genome.</title>
        <authorList>
            <person name="Kono N."/>
            <person name="Arakawa K."/>
        </authorList>
    </citation>
    <scope>NUCLEOTIDE SEQUENCE [LARGE SCALE GENOMIC DNA]</scope>
</reference>
<dbReference type="GO" id="GO:0008432">
    <property type="term" value="F:JUN kinase binding"/>
    <property type="evidence" value="ECO:0007669"/>
    <property type="project" value="TreeGrafter"/>
</dbReference>
<feature type="region of interest" description="Disordered" evidence="2">
    <location>
        <begin position="485"/>
        <end position="557"/>
    </location>
</feature>
<dbReference type="Pfam" id="PF00566">
    <property type="entry name" value="RabGAP-TBC"/>
    <property type="match status" value="1"/>
</dbReference>
<dbReference type="GO" id="GO:0005813">
    <property type="term" value="C:centrosome"/>
    <property type="evidence" value="ECO:0007669"/>
    <property type="project" value="UniProtKB-SubCell"/>
</dbReference>
<feature type="compositionally biased region" description="Polar residues" evidence="2">
    <location>
        <begin position="518"/>
        <end position="527"/>
    </location>
</feature>